<dbReference type="EMBL" id="JAPQER010000015">
    <property type="protein sequence ID" value="MCY6485892.1"/>
    <property type="molecule type" value="Genomic_DNA"/>
</dbReference>
<sequence>MRAEVRDDIIKLETFVAIKFKYEKYIDMIHEAGGYCFLSQFAYHYGNNEGRYIAKQLEDAGLIKTKAVSNYKYCYLTDVAIKYLKLKDSKEDYSDKSKNQINVKRLSVTPSDKVLLASAIKFALIHKYKFIGKKCYEEKSIKAFSEFYGCDEDRADTLKCKIDNLKMEIKKEAKEDKRIFENHIKPLFQIYKNNTDEEYEYIKNKIAKLEVFIEEKNKRILHIKNLKQEEDELKQLKIKLGQLIVINQFKKNLVKQKNDLEIKIKTKNEYIQKQEKELEMLSIETTQKAFKVSESVKKAISYYDKSKIIFTLNNKKAILNMIIIDTGTLKKSYGYIDVLNKFSIETETEKLYKRIHIASYSEKRGKKLQEQLNKILIEKKTKLKKIEDYKCNIDMSKYTPEFYKNAEKFINKVPDFTVELMEDGYYIEPYKEPVSAKTGYIKPKDKDRFEEIKNRLNNR</sequence>
<evidence type="ECO:0000256" key="1">
    <source>
        <dbReference type="SAM" id="Coils"/>
    </source>
</evidence>
<evidence type="ECO:0000313" key="3">
    <source>
        <dbReference type="Proteomes" id="UP001078443"/>
    </source>
</evidence>
<protein>
    <submittedName>
        <fullName evidence="2">Uncharacterized protein</fullName>
    </submittedName>
</protein>
<comment type="caution">
    <text evidence="2">The sequence shown here is derived from an EMBL/GenBank/DDBJ whole genome shotgun (WGS) entry which is preliminary data.</text>
</comment>
<keyword evidence="3" id="KW-1185">Reference proteome</keyword>
<dbReference type="Proteomes" id="UP001078443">
    <property type="component" value="Unassembled WGS sequence"/>
</dbReference>
<dbReference type="RefSeq" id="WP_268042640.1">
    <property type="nucleotide sequence ID" value="NZ_JAPQER010000015.1"/>
</dbReference>
<organism evidence="2 3">
    <name type="scientific">Clostridium aestuarii</name>
    <dbReference type="NCBI Taxonomy" id="338193"/>
    <lineage>
        <taxon>Bacteria</taxon>
        <taxon>Bacillati</taxon>
        <taxon>Bacillota</taxon>
        <taxon>Clostridia</taxon>
        <taxon>Eubacteriales</taxon>
        <taxon>Clostridiaceae</taxon>
        <taxon>Clostridium</taxon>
    </lineage>
</organism>
<accession>A0ABT4D431</accession>
<reference evidence="2" key="1">
    <citation type="submission" date="2022-12" db="EMBL/GenBank/DDBJ databases">
        <authorList>
            <person name="Wang J."/>
        </authorList>
    </citation>
    <scope>NUCLEOTIDE SEQUENCE</scope>
    <source>
        <strain evidence="2">HY-45-18</strain>
    </source>
</reference>
<proteinExistence type="predicted"/>
<feature type="coiled-coil region" evidence="1">
    <location>
        <begin position="219"/>
        <end position="284"/>
    </location>
</feature>
<gene>
    <name evidence="2" type="ORF">OW763_16395</name>
</gene>
<evidence type="ECO:0000313" key="2">
    <source>
        <dbReference type="EMBL" id="MCY6485892.1"/>
    </source>
</evidence>
<keyword evidence="1" id="KW-0175">Coiled coil</keyword>
<name>A0ABT4D431_9CLOT</name>